<keyword evidence="3" id="KW-1185">Reference proteome</keyword>
<accession>A0ABR3RHS7</accession>
<reference evidence="2 3" key="1">
    <citation type="submission" date="2024-02" db="EMBL/GenBank/DDBJ databases">
        <title>De novo assembly and annotation of 12 fungi associated with fruit tree decline syndrome in Ontario, Canada.</title>
        <authorList>
            <person name="Sulman M."/>
            <person name="Ellouze W."/>
            <person name="Ilyukhin E."/>
        </authorList>
    </citation>
    <scope>NUCLEOTIDE SEQUENCE [LARGE SCALE GENOMIC DNA]</scope>
    <source>
        <strain evidence="2 3">M42-189</strain>
    </source>
</reference>
<proteinExistence type="predicted"/>
<organism evidence="2 3">
    <name type="scientific">Paraconiothyrium brasiliense</name>
    <dbReference type="NCBI Taxonomy" id="300254"/>
    <lineage>
        <taxon>Eukaryota</taxon>
        <taxon>Fungi</taxon>
        <taxon>Dikarya</taxon>
        <taxon>Ascomycota</taxon>
        <taxon>Pezizomycotina</taxon>
        <taxon>Dothideomycetes</taxon>
        <taxon>Pleosporomycetidae</taxon>
        <taxon>Pleosporales</taxon>
        <taxon>Massarineae</taxon>
        <taxon>Didymosphaeriaceae</taxon>
        <taxon>Paraconiothyrium</taxon>
    </lineage>
</organism>
<comment type="caution">
    <text evidence="2">The sequence shown here is derived from an EMBL/GenBank/DDBJ whole genome shotgun (WGS) entry which is preliminary data.</text>
</comment>
<evidence type="ECO:0000256" key="1">
    <source>
        <dbReference type="SAM" id="MobiDB-lite"/>
    </source>
</evidence>
<dbReference type="EMBL" id="JAKJXO020000006">
    <property type="protein sequence ID" value="KAL1604001.1"/>
    <property type="molecule type" value="Genomic_DNA"/>
</dbReference>
<gene>
    <name evidence="2" type="ORF">SLS60_005593</name>
</gene>
<sequence>MATSFLTRLPTIPIPPPHATFASISAFTLLSLFCSNKLPYHPLLVIAWAGGSYYLNQTWLELKLNQITATVAKQVDEFLAREGACEDCRKNVLEKTPKELAKLLADLKKAKEKELAKKEKEFENKKKKIVAMIEEELTPEQRERVEKEFAALVGEVAAEREEFLAELIAGRDEADRPIVLAEFEVKMEAARERLRRRKEEREGVARNRRDAEGATDGGRD</sequence>
<evidence type="ECO:0000313" key="2">
    <source>
        <dbReference type="EMBL" id="KAL1604001.1"/>
    </source>
</evidence>
<name>A0ABR3RHS7_9PLEO</name>
<feature type="region of interest" description="Disordered" evidence="1">
    <location>
        <begin position="194"/>
        <end position="220"/>
    </location>
</feature>
<evidence type="ECO:0000313" key="3">
    <source>
        <dbReference type="Proteomes" id="UP001521785"/>
    </source>
</evidence>
<protein>
    <submittedName>
        <fullName evidence="2">Uncharacterized protein</fullName>
    </submittedName>
</protein>
<dbReference type="Proteomes" id="UP001521785">
    <property type="component" value="Unassembled WGS sequence"/>
</dbReference>